<dbReference type="RefSeq" id="WP_102527581.1">
    <property type="nucleotide sequence ID" value="NZ_JAKIKU010000012.1"/>
</dbReference>
<feature type="compositionally biased region" description="Basic and acidic residues" evidence="1">
    <location>
        <begin position="141"/>
        <end position="154"/>
    </location>
</feature>
<dbReference type="EMBL" id="JAKIKU010000012">
    <property type="protein sequence ID" value="MCL1047226.1"/>
    <property type="molecule type" value="Genomic_DNA"/>
</dbReference>
<dbReference type="Pfam" id="PF11749">
    <property type="entry name" value="DUF3305"/>
    <property type="match status" value="1"/>
</dbReference>
<organism evidence="2 3">
    <name type="scientific">Shewanella electrodiphila</name>
    <dbReference type="NCBI Taxonomy" id="934143"/>
    <lineage>
        <taxon>Bacteria</taxon>
        <taxon>Pseudomonadati</taxon>
        <taxon>Pseudomonadota</taxon>
        <taxon>Gammaproteobacteria</taxon>
        <taxon>Alteromonadales</taxon>
        <taxon>Shewanellaceae</taxon>
        <taxon>Shewanella</taxon>
    </lineage>
</organism>
<feature type="region of interest" description="Disordered" evidence="1">
    <location>
        <begin position="134"/>
        <end position="154"/>
    </location>
</feature>
<dbReference type="InterPro" id="IPR021736">
    <property type="entry name" value="DUF3305"/>
</dbReference>
<dbReference type="Proteomes" id="UP001202134">
    <property type="component" value="Unassembled WGS sequence"/>
</dbReference>
<proteinExistence type="predicted"/>
<reference evidence="2 3" key="1">
    <citation type="submission" date="2022-01" db="EMBL/GenBank/DDBJ databases">
        <title>Whole genome-based taxonomy of the Shewanellaceae.</title>
        <authorList>
            <person name="Martin-Rodriguez A.J."/>
        </authorList>
    </citation>
    <scope>NUCLEOTIDE SEQUENCE [LARGE SCALE GENOMIC DNA]</scope>
    <source>
        <strain evidence="2 3">DSM 24955</strain>
    </source>
</reference>
<protein>
    <submittedName>
        <fullName evidence="2">DUF3305 domain-containing protein</fullName>
    </submittedName>
</protein>
<keyword evidence="3" id="KW-1185">Reference proteome</keyword>
<gene>
    <name evidence="2" type="ORF">L2737_18155</name>
</gene>
<evidence type="ECO:0000256" key="1">
    <source>
        <dbReference type="SAM" id="MobiDB-lite"/>
    </source>
</evidence>
<evidence type="ECO:0000313" key="3">
    <source>
        <dbReference type="Proteomes" id="UP001202134"/>
    </source>
</evidence>
<accession>A0ABT0KTQ6</accession>
<comment type="caution">
    <text evidence="2">The sequence shown here is derived from an EMBL/GenBank/DDBJ whole genome shotgun (WGS) entry which is preliminary data.</text>
</comment>
<evidence type="ECO:0000313" key="2">
    <source>
        <dbReference type="EMBL" id="MCL1047226.1"/>
    </source>
</evidence>
<name>A0ABT0KTQ6_9GAMM</name>
<sequence>MQHTENVWPMYVSLKKVEKMIGRWPSVTWEVDQMLPATHEAPEGAKLVLFELHKDERGSYRINLDMDNTMLYIVCDELADGTYVPAVISCDQNVAAGCLESETPVLNMPMPEALACWVEAFITRHGEVEISAKRRKHVNRRKDQGPSTDHLRSH</sequence>